<feature type="domain" description="MYB-CC type transcription factor LHEQLE-containing" evidence="10">
    <location>
        <begin position="128"/>
        <end position="174"/>
    </location>
</feature>
<dbReference type="GO" id="GO:0003677">
    <property type="term" value="F:DNA binding"/>
    <property type="evidence" value="ECO:0007669"/>
    <property type="project" value="InterPro"/>
</dbReference>
<evidence type="ECO:0000256" key="5">
    <source>
        <dbReference type="ARBA" id="ARBA00023163"/>
    </source>
</evidence>
<comment type="similarity">
    <text evidence="2">Belongs to the MYB-CC family.</text>
</comment>
<dbReference type="AlphaFoldDB" id="A0AAW1MPE3"/>
<evidence type="ECO:0000256" key="8">
    <source>
        <dbReference type="SAM" id="MobiDB-lite"/>
    </source>
</evidence>
<evidence type="ECO:0000256" key="7">
    <source>
        <dbReference type="SAM" id="Coils"/>
    </source>
</evidence>
<evidence type="ECO:0000259" key="10">
    <source>
        <dbReference type="Pfam" id="PF14379"/>
    </source>
</evidence>
<protein>
    <recommendedName>
        <fullName evidence="13">HTH myb-type domain-containing protein</fullName>
    </recommendedName>
</protein>
<feature type="compositionally biased region" description="Basic and acidic residues" evidence="8">
    <location>
        <begin position="241"/>
        <end position="250"/>
    </location>
</feature>
<evidence type="ECO:0000313" key="11">
    <source>
        <dbReference type="EMBL" id="KAK9750755.1"/>
    </source>
</evidence>
<dbReference type="InterPro" id="IPR001005">
    <property type="entry name" value="SANT/Myb"/>
</dbReference>
<dbReference type="SUPFAM" id="SSF46689">
    <property type="entry name" value="Homeodomain-like"/>
    <property type="match status" value="1"/>
</dbReference>
<feature type="coiled-coil region" evidence="7">
    <location>
        <begin position="71"/>
        <end position="98"/>
    </location>
</feature>
<dbReference type="Pfam" id="PF00249">
    <property type="entry name" value="Myb_DNA-binding"/>
    <property type="match status" value="1"/>
</dbReference>
<keyword evidence="5" id="KW-0804">Transcription</keyword>
<dbReference type="Proteomes" id="UP001443914">
    <property type="component" value="Unassembled WGS sequence"/>
</dbReference>
<evidence type="ECO:0000259" key="9">
    <source>
        <dbReference type="Pfam" id="PF00249"/>
    </source>
</evidence>
<dbReference type="GO" id="GO:0005634">
    <property type="term" value="C:nucleus"/>
    <property type="evidence" value="ECO:0007669"/>
    <property type="project" value="UniProtKB-SubCell"/>
</dbReference>
<evidence type="ECO:0000256" key="6">
    <source>
        <dbReference type="ARBA" id="ARBA00023242"/>
    </source>
</evidence>
<dbReference type="InterPro" id="IPR046955">
    <property type="entry name" value="PHR1-like"/>
</dbReference>
<dbReference type="Pfam" id="PF14379">
    <property type="entry name" value="Myb_CC_LHEQLE"/>
    <property type="match status" value="1"/>
</dbReference>
<dbReference type="InterPro" id="IPR006447">
    <property type="entry name" value="Myb_dom_plants"/>
</dbReference>
<dbReference type="NCBIfam" id="TIGR01557">
    <property type="entry name" value="myb_SHAQKYF"/>
    <property type="match status" value="1"/>
</dbReference>
<evidence type="ECO:0000256" key="1">
    <source>
        <dbReference type="ARBA" id="ARBA00004123"/>
    </source>
</evidence>
<dbReference type="FunFam" id="1.10.10.60:FF:000002">
    <property type="entry name" value="Myb family transcription factor"/>
    <property type="match status" value="1"/>
</dbReference>
<name>A0AAW1MPE3_SAPOF</name>
<evidence type="ECO:0000256" key="2">
    <source>
        <dbReference type="ARBA" id="ARBA00006783"/>
    </source>
</evidence>
<keyword evidence="4 7" id="KW-0175">Coiled coil</keyword>
<feature type="region of interest" description="Disordered" evidence="8">
    <location>
        <begin position="231"/>
        <end position="250"/>
    </location>
</feature>
<reference evidence="11" key="1">
    <citation type="submission" date="2024-03" db="EMBL/GenBank/DDBJ databases">
        <title>WGS assembly of Saponaria officinalis var. Norfolk2.</title>
        <authorList>
            <person name="Jenkins J."/>
            <person name="Shu S."/>
            <person name="Grimwood J."/>
            <person name="Barry K."/>
            <person name="Goodstein D."/>
            <person name="Schmutz J."/>
            <person name="Leebens-Mack J."/>
            <person name="Osbourn A."/>
        </authorList>
    </citation>
    <scope>NUCLEOTIDE SEQUENCE [LARGE SCALE GENOMIC DNA]</scope>
    <source>
        <strain evidence="11">JIC</strain>
    </source>
</reference>
<accession>A0AAW1MPE3</accession>
<dbReference type="InterPro" id="IPR025756">
    <property type="entry name" value="Myb_CC_LHEQLE"/>
</dbReference>
<dbReference type="InterPro" id="IPR009057">
    <property type="entry name" value="Homeodomain-like_sf"/>
</dbReference>
<evidence type="ECO:0000256" key="4">
    <source>
        <dbReference type="ARBA" id="ARBA00023054"/>
    </source>
</evidence>
<gene>
    <name evidence="11" type="ORF">RND81_02G219300</name>
</gene>
<keyword evidence="12" id="KW-1185">Reference proteome</keyword>
<dbReference type="EMBL" id="JBDFQZ010000002">
    <property type="protein sequence ID" value="KAK9750755.1"/>
    <property type="molecule type" value="Genomic_DNA"/>
</dbReference>
<feature type="compositionally biased region" description="Low complexity" evidence="8">
    <location>
        <begin position="231"/>
        <end position="240"/>
    </location>
</feature>
<organism evidence="11 12">
    <name type="scientific">Saponaria officinalis</name>
    <name type="common">Common soapwort</name>
    <name type="synonym">Lychnis saponaria</name>
    <dbReference type="NCBI Taxonomy" id="3572"/>
    <lineage>
        <taxon>Eukaryota</taxon>
        <taxon>Viridiplantae</taxon>
        <taxon>Streptophyta</taxon>
        <taxon>Embryophyta</taxon>
        <taxon>Tracheophyta</taxon>
        <taxon>Spermatophyta</taxon>
        <taxon>Magnoliopsida</taxon>
        <taxon>eudicotyledons</taxon>
        <taxon>Gunneridae</taxon>
        <taxon>Pentapetalae</taxon>
        <taxon>Caryophyllales</taxon>
        <taxon>Caryophyllaceae</taxon>
        <taxon>Caryophylleae</taxon>
        <taxon>Saponaria</taxon>
    </lineage>
</organism>
<evidence type="ECO:0000256" key="3">
    <source>
        <dbReference type="ARBA" id="ARBA00023015"/>
    </source>
</evidence>
<feature type="domain" description="Myb-like" evidence="9">
    <location>
        <begin position="24"/>
        <end position="75"/>
    </location>
</feature>
<evidence type="ECO:0008006" key="13">
    <source>
        <dbReference type="Google" id="ProtNLM"/>
    </source>
</evidence>
<dbReference type="GO" id="GO:0003700">
    <property type="term" value="F:DNA-binding transcription factor activity"/>
    <property type="evidence" value="ECO:0007669"/>
    <property type="project" value="InterPro"/>
</dbReference>
<dbReference type="PANTHER" id="PTHR31499">
    <property type="entry name" value="MYB FAMILY TRANSCRIPTION FACTOR PHL11"/>
    <property type="match status" value="1"/>
</dbReference>
<comment type="subcellular location">
    <subcellularLocation>
        <location evidence="1">Nucleus</location>
    </subcellularLocation>
</comment>
<sequence length="345" mass="38950">MDHQNNVENSEEMSLVLSTDAKPRLKWTPQLHHRFIDAVNQLGGPEKATPKSLMRLMGIPGLTLYHLKSHLQKYRLGKNQESENCKNLKQENNVIDSKDMSLSELNLFCEGNQVNNISEDDHIHENAHIAQAIQLQMEVQRKLHEQLEVQRHLQLRIEAQGKYLQKVLKKAHETLSIYNCPTLGVENAKAQLSQLVSMVSTSSFSELTDTRDSSLGSHLNQKHILTRTGCSVESSLTSSESSERIDHENDTAKFGQETSPLIMSLLDKNETRDLNSRMKRSRSTSTSCEGILGQEKSCKKSKQVCIDDMGLKKFGPLETFDLNSQCEIDLNLGSNNQIIDLNLKV</sequence>
<dbReference type="Gene3D" id="1.10.10.60">
    <property type="entry name" value="Homeodomain-like"/>
    <property type="match status" value="1"/>
</dbReference>
<comment type="caution">
    <text evidence="11">The sequence shown here is derived from an EMBL/GenBank/DDBJ whole genome shotgun (WGS) entry which is preliminary data.</text>
</comment>
<proteinExistence type="inferred from homology"/>
<keyword evidence="6" id="KW-0539">Nucleus</keyword>
<dbReference type="PANTHER" id="PTHR31499:SF11">
    <property type="entry name" value="MYB FAMILY TRANSCRIPTION FACTOR PHL8"/>
    <property type="match status" value="1"/>
</dbReference>
<keyword evidence="3" id="KW-0805">Transcription regulation</keyword>
<evidence type="ECO:0000313" key="12">
    <source>
        <dbReference type="Proteomes" id="UP001443914"/>
    </source>
</evidence>